<protein>
    <recommendedName>
        <fullName evidence="3">DUF2383 domain-containing protein</fullName>
    </recommendedName>
</protein>
<sequence>MVQNQNVQLLKELYEASHMGIEATNLVTPKVKDESLREEIERQRQTYKGLAVKTERMLAEAGETPDAESAMKKAMLWGSVQMNTLMDSSPTHIAEMMINGTTMGIVDMTKKLNQLDEADAGAKKLAEEFIRGQQKSIEVLKQHLS</sequence>
<gene>
    <name evidence="1" type="ORF">L0P57_05210</name>
</gene>
<name>A0ABS9MJA1_9FIRM</name>
<comment type="caution">
    <text evidence="1">The sequence shown here is derived from an EMBL/GenBank/DDBJ whole genome shotgun (WGS) entry which is preliminary data.</text>
</comment>
<keyword evidence="2" id="KW-1185">Reference proteome</keyword>
<accession>A0ABS9MJA1</accession>
<evidence type="ECO:0000313" key="1">
    <source>
        <dbReference type="EMBL" id="MCG4610327.1"/>
    </source>
</evidence>
<proteinExistence type="predicted"/>
<dbReference type="EMBL" id="JAKNHQ010000005">
    <property type="protein sequence ID" value="MCG4610327.1"/>
    <property type="molecule type" value="Genomic_DNA"/>
</dbReference>
<organism evidence="1 2">
    <name type="scientific">Anaeromassilibacillus senegalensis</name>
    <dbReference type="NCBI Taxonomy" id="1673717"/>
    <lineage>
        <taxon>Bacteria</taxon>
        <taxon>Bacillati</taxon>
        <taxon>Bacillota</taxon>
        <taxon>Clostridia</taxon>
        <taxon>Eubacteriales</taxon>
        <taxon>Acutalibacteraceae</taxon>
        <taxon>Anaeromassilibacillus</taxon>
    </lineage>
</organism>
<dbReference type="Proteomes" id="UP001298681">
    <property type="component" value="Unassembled WGS sequence"/>
</dbReference>
<evidence type="ECO:0008006" key="3">
    <source>
        <dbReference type="Google" id="ProtNLM"/>
    </source>
</evidence>
<reference evidence="1 2" key="1">
    <citation type="submission" date="2022-01" db="EMBL/GenBank/DDBJ databases">
        <title>Collection of gut derived symbiotic bacterial strains cultured from healthy donors.</title>
        <authorList>
            <person name="Lin H."/>
            <person name="Kohout C."/>
            <person name="Waligurski E."/>
            <person name="Pamer E.G."/>
        </authorList>
    </citation>
    <scope>NUCLEOTIDE SEQUENCE [LARGE SCALE GENOMIC DNA]</scope>
    <source>
        <strain evidence="1 2">DFI.7.58</strain>
    </source>
</reference>
<dbReference type="Gene3D" id="1.20.1260.10">
    <property type="match status" value="1"/>
</dbReference>
<dbReference type="RefSeq" id="WP_191362219.1">
    <property type="nucleotide sequence ID" value="NZ_JAKNHQ010000005.1"/>
</dbReference>
<dbReference type="InterPro" id="IPR012347">
    <property type="entry name" value="Ferritin-like"/>
</dbReference>
<evidence type="ECO:0000313" key="2">
    <source>
        <dbReference type="Proteomes" id="UP001298681"/>
    </source>
</evidence>